<keyword evidence="3" id="KW-1185">Reference proteome</keyword>
<protein>
    <submittedName>
        <fullName evidence="2">Acyl-CoA:6-aminopenicillanic acid acyl transferase</fullName>
    </submittedName>
</protein>
<dbReference type="Pfam" id="PF03417">
    <property type="entry name" value="AAT"/>
    <property type="match status" value="1"/>
</dbReference>
<evidence type="ECO:0000313" key="2">
    <source>
        <dbReference type="EMBL" id="SOC24386.1"/>
    </source>
</evidence>
<dbReference type="GO" id="GO:0016740">
    <property type="term" value="F:transferase activity"/>
    <property type="evidence" value="ECO:0007669"/>
    <property type="project" value="UniProtKB-KW"/>
</dbReference>
<keyword evidence="2" id="KW-0808">Transferase</keyword>
<dbReference type="InterPro" id="IPR047794">
    <property type="entry name" value="C45_proenzyme-like"/>
</dbReference>
<evidence type="ECO:0000313" key="3">
    <source>
        <dbReference type="Proteomes" id="UP000219636"/>
    </source>
</evidence>
<dbReference type="PANTHER" id="PTHR34180:SF1">
    <property type="entry name" value="BETA-ALANYL-DOPAMINE_CARCININE HYDROLASE"/>
    <property type="match status" value="1"/>
</dbReference>
<dbReference type="Proteomes" id="UP000219636">
    <property type="component" value="Unassembled WGS sequence"/>
</dbReference>
<dbReference type="InterPro" id="IPR029055">
    <property type="entry name" value="Ntn_hydrolases_N"/>
</dbReference>
<dbReference type="EMBL" id="OBMQ01000017">
    <property type="protein sequence ID" value="SOC24386.1"/>
    <property type="molecule type" value="Genomic_DNA"/>
</dbReference>
<dbReference type="AlphaFoldDB" id="A0A285TP03"/>
<accession>A0A285TP03</accession>
<feature type="domain" description="Peptidase C45 hydrolase" evidence="1">
    <location>
        <begin position="104"/>
        <end position="331"/>
    </location>
</feature>
<proteinExistence type="predicted"/>
<dbReference type="PANTHER" id="PTHR34180">
    <property type="entry name" value="PEPTIDASE C45"/>
    <property type="match status" value="1"/>
</dbReference>
<name>A0A285TP03_9BACL</name>
<organism evidence="2 3">
    <name type="scientific">Ureibacillus xyleni</name>
    <dbReference type="NCBI Taxonomy" id="614648"/>
    <lineage>
        <taxon>Bacteria</taxon>
        <taxon>Bacillati</taxon>
        <taxon>Bacillota</taxon>
        <taxon>Bacilli</taxon>
        <taxon>Bacillales</taxon>
        <taxon>Caryophanaceae</taxon>
        <taxon>Ureibacillus</taxon>
    </lineage>
</organism>
<dbReference type="RefSeq" id="WP_097075048.1">
    <property type="nucleotide sequence ID" value="NZ_OBMQ01000017.1"/>
</dbReference>
<dbReference type="OrthoDB" id="8617387at2"/>
<dbReference type="InterPro" id="IPR047801">
    <property type="entry name" value="Peptidase_C45"/>
</dbReference>
<sequence length="368" mass="41080">MHLLKASFSILEGNSYEIGSSQGEKIKKIPDAIKKFISTQPIDETSFRKMKTLIDQFNPGLNEELQGFAEALRINVNDLTFYTEACLQPGGCSLSAILPMKTSDNKTYVLRNYDLSPHISDMRLCTTKVKGKYSHIGFSVSYFGRSEGLNEMGLCVAFASCGIPIGNHPGMKKPVTSGLQFMVIVRALLENCKNVEEGIRYLEDMPIGTNMNLLLADAEGNAAIVETYDGEMAIKGADTKIGFINATNHALLPDIMKKEKGKLEQSIIRYNLLQNSLEGTDFISKSQLQSLFLREYPNGLTVHNYRHNFGTVHSILFNLDDKQLELSFGSPLLNNVYKVSIAEPLPYETIDVVFNNTNYTADFWKVIE</sequence>
<dbReference type="SUPFAM" id="SSF56235">
    <property type="entry name" value="N-terminal nucleophile aminohydrolases (Ntn hydrolases)"/>
    <property type="match status" value="1"/>
</dbReference>
<evidence type="ECO:0000259" key="1">
    <source>
        <dbReference type="Pfam" id="PF03417"/>
    </source>
</evidence>
<reference evidence="3" key="1">
    <citation type="submission" date="2017-08" db="EMBL/GenBank/DDBJ databases">
        <authorList>
            <person name="Varghese N."/>
            <person name="Submissions S."/>
        </authorList>
    </citation>
    <scope>NUCLEOTIDE SEQUENCE [LARGE SCALE GENOMIC DNA]</scope>
    <source>
        <strain evidence="3">JC22</strain>
    </source>
</reference>
<dbReference type="InterPro" id="IPR005079">
    <property type="entry name" value="Peptidase_C45_hydrolase"/>
</dbReference>
<dbReference type="NCBIfam" id="NF040521">
    <property type="entry name" value="C45_proenzyme"/>
    <property type="match status" value="1"/>
</dbReference>
<gene>
    <name evidence="2" type="ORF">SAMN05880501_11722</name>
</gene>
<dbReference type="Gene3D" id="3.60.60.10">
    <property type="entry name" value="Penicillin V Acylase, Chain A"/>
    <property type="match status" value="1"/>
</dbReference>